<protein>
    <recommendedName>
        <fullName evidence="3">Nucleotide pyrophosphohydrolase</fullName>
    </recommendedName>
</protein>
<dbReference type="AlphaFoldDB" id="A0A1F7WKD2"/>
<proteinExistence type="predicted"/>
<dbReference type="PANTHER" id="PTHR46523">
    <property type="entry name" value="DCTP PYROPHOSPHATASE 1"/>
    <property type="match status" value="1"/>
</dbReference>
<sequence>MKYSDSKTTISELKAVMKNFVAEREWEKYHDPKNLSMSIAIEAAELMELFQWIKNEEAMAVDKHSPLYSEACDEISDIILYCLSLANVLKIDLSQAITNKVVKNVRKYPSDICRGDYKKPHKKS</sequence>
<dbReference type="STRING" id="1817813.A2008_12270"/>
<dbReference type="GO" id="GO:0009143">
    <property type="term" value="P:nucleoside triphosphate catabolic process"/>
    <property type="evidence" value="ECO:0007669"/>
    <property type="project" value="InterPro"/>
</dbReference>
<comment type="caution">
    <text evidence="1">The sequence shown here is derived from an EMBL/GenBank/DDBJ whole genome shotgun (WGS) entry which is preliminary data.</text>
</comment>
<dbReference type="Proteomes" id="UP000178735">
    <property type="component" value="Unassembled WGS sequence"/>
</dbReference>
<evidence type="ECO:0008006" key="3">
    <source>
        <dbReference type="Google" id="ProtNLM"/>
    </source>
</evidence>
<dbReference type="GO" id="GO:0047429">
    <property type="term" value="F:nucleoside triphosphate diphosphatase activity"/>
    <property type="evidence" value="ECO:0007669"/>
    <property type="project" value="InterPro"/>
</dbReference>
<gene>
    <name evidence="1" type="ORF">A2008_12270</name>
</gene>
<dbReference type="CDD" id="cd11537">
    <property type="entry name" value="NTP-PPase_RS21-C6_like"/>
    <property type="match status" value="1"/>
</dbReference>
<evidence type="ECO:0000313" key="2">
    <source>
        <dbReference type="Proteomes" id="UP000178735"/>
    </source>
</evidence>
<reference evidence="1 2" key="1">
    <citation type="journal article" date="2016" name="Nat. Commun.">
        <title>Thousands of microbial genomes shed light on interconnected biogeochemical processes in an aquifer system.</title>
        <authorList>
            <person name="Anantharaman K."/>
            <person name="Brown C.T."/>
            <person name="Hug L.A."/>
            <person name="Sharon I."/>
            <person name="Castelle C.J."/>
            <person name="Probst A.J."/>
            <person name="Thomas B.C."/>
            <person name="Singh A."/>
            <person name="Wilkins M.J."/>
            <person name="Karaoz U."/>
            <person name="Brodie E.L."/>
            <person name="Williams K.H."/>
            <person name="Hubbard S.S."/>
            <person name="Banfield J.F."/>
        </authorList>
    </citation>
    <scope>NUCLEOTIDE SEQUENCE [LARGE SCALE GENOMIC DNA]</scope>
</reference>
<dbReference type="SUPFAM" id="SSF101386">
    <property type="entry name" value="all-alpha NTP pyrophosphatases"/>
    <property type="match status" value="1"/>
</dbReference>
<evidence type="ECO:0000313" key="1">
    <source>
        <dbReference type="EMBL" id="OGM03284.1"/>
    </source>
</evidence>
<accession>A0A1F7WKD2</accession>
<organism evidence="1 2">
    <name type="scientific">Candidatus Wallbacteria bacterium GWC2_49_35</name>
    <dbReference type="NCBI Taxonomy" id="1817813"/>
    <lineage>
        <taxon>Bacteria</taxon>
        <taxon>Candidatus Walliibacteriota</taxon>
    </lineage>
</organism>
<dbReference type="Pfam" id="PF12643">
    <property type="entry name" value="MazG-like"/>
    <property type="match status" value="1"/>
</dbReference>
<dbReference type="EMBL" id="MGFH01000180">
    <property type="protein sequence ID" value="OGM03284.1"/>
    <property type="molecule type" value="Genomic_DNA"/>
</dbReference>
<name>A0A1F7WKD2_9BACT</name>
<dbReference type="PANTHER" id="PTHR46523:SF1">
    <property type="entry name" value="DCTP PYROPHOSPHATASE 1"/>
    <property type="match status" value="1"/>
</dbReference>
<dbReference type="PIRSF" id="PIRSF029826">
    <property type="entry name" value="UCP029826_pph"/>
    <property type="match status" value="1"/>
</dbReference>
<dbReference type="Gene3D" id="1.10.287.1080">
    <property type="entry name" value="MazG-like"/>
    <property type="match status" value="1"/>
</dbReference>
<dbReference type="InterPro" id="IPR052555">
    <property type="entry name" value="dCTP_Pyrophosphatase"/>
</dbReference>
<dbReference type="InterPro" id="IPR025984">
    <property type="entry name" value="DCTPP"/>
</dbReference>